<accession>A0AAE6FVQ2</accession>
<feature type="domain" description="Helicase C-terminal" evidence="3">
    <location>
        <begin position="91"/>
        <end position="245"/>
    </location>
</feature>
<evidence type="ECO:0000313" key="4">
    <source>
        <dbReference type="EMBL" id="QDE66223.1"/>
    </source>
</evidence>
<feature type="region of interest" description="Disordered" evidence="2">
    <location>
        <begin position="189"/>
        <end position="240"/>
    </location>
</feature>
<evidence type="ECO:0000313" key="5">
    <source>
        <dbReference type="Proteomes" id="UP000320179"/>
    </source>
</evidence>
<evidence type="ECO:0000256" key="2">
    <source>
        <dbReference type="SAM" id="MobiDB-lite"/>
    </source>
</evidence>
<dbReference type="Pfam" id="PF00271">
    <property type="entry name" value="Helicase_C"/>
    <property type="match status" value="1"/>
</dbReference>
<evidence type="ECO:0000259" key="3">
    <source>
        <dbReference type="PROSITE" id="PS51194"/>
    </source>
</evidence>
<gene>
    <name evidence="4" type="ORF">BHS09_03985</name>
</gene>
<name>A0AAE6FVQ2_MYXXA</name>
<dbReference type="Proteomes" id="UP000320179">
    <property type="component" value="Chromosome"/>
</dbReference>
<dbReference type="EMBL" id="CP017174">
    <property type="protein sequence ID" value="QDE66223.1"/>
    <property type="molecule type" value="Genomic_DNA"/>
</dbReference>
<dbReference type="PANTHER" id="PTHR10799">
    <property type="entry name" value="SNF2/RAD54 HELICASE FAMILY"/>
    <property type="match status" value="1"/>
</dbReference>
<evidence type="ECO:0000256" key="1">
    <source>
        <dbReference type="ARBA" id="ARBA00022801"/>
    </source>
</evidence>
<dbReference type="InterPro" id="IPR049730">
    <property type="entry name" value="SNF2/RAD54-like_C"/>
</dbReference>
<dbReference type="GO" id="GO:0016787">
    <property type="term" value="F:hydrolase activity"/>
    <property type="evidence" value="ECO:0007669"/>
    <property type="project" value="UniProtKB-KW"/>
</dbReference>
<dbReference type="SUPFAM" id="SSF52540">
    <property type="entry name" value="P-loop containing nucleoside triphosphate hydrolases"/>
    <property type="match status" value="1"/>
</dbReference>
<reference evidence="4 5" key="1">
    <citation type="journal article" date="2019" name="Science">
        <title>Social genes are selection hotspots in kin groups of a soil microbe.</title>
        <authorList>
            <person name="Wielgoss S."/>
            <person name="Wolfensberger R."/>
            <person name="Sun L."/>
            <person name="Fiegna F."/>
            <person name="Velicer G.J."/>
        </authorList>
    </citation>
    <scope>NUCLEOTIDE SEQUENCE [LARGE SCALE GENOMIC DNA]</scope>
    <source>
        <strain evidence="4 5">MC3.5.9c15</strain>
    </source>
</reference>
<dbReference type="PROSITE" id="PS51194">
    <property type="entry name" value="HELICASE_CTER"/>
    <property type="match status" value="1"/>
</dbReference>
<dbReference type="Gene3D" id="3.40.50.300">
    <property type="entry name" value="P-loop containing nucleotide triphosphate hydrolases"/>
    <property type="match status" value="1"/>
</dbReference>
<keyword evidence="1" id="KW-0378">Hydrolase</keyword>
<sequence>MVRPFLLRRTKGEVARELPARIETVVSVALSAGERRLYDDVRLAALAQVGDASGWTSASRSWPRSPGCGWPRATLGSSKRTRSCRPPSWSGCWSWWTRCAPRGGRALVFSQFVKHLALAREALEARGMSMQYLDGQTAPAERHVRVEAFQRGQGDLFLISLKAGGTGLNLTAADHVIHLDPWRSPAVEDQATDRAHRIGQTRPVTVSRLVSEGRPSSRSTRRNAGWPTASSPGRTGAPPSLPSSCWRCCASARLEVCDRAVWGAPEPASALSFVVALGRDLRVCSHLRSGRMWKFPFE</sequence>
<dbReference type="InterPro" id="IPR001650">
    <property type="entry name" value="Helicase_C-like"/>
</dbReference>
<organism evidence="4 5">
    <name type="scientific">Myxococcus xanthus</name>
    <dbReference type="NCBI Taxonomy" id="34"/>
    <lineage>
        <taxon>Bacteria</taxon>
        <taxon>Pseudomonadati</taxon>
        <taxon>Myxococcota</taxon>
        <taxon>Myxococcia</taxon>
        <taxon>Myxococcales</taxon>
        <taxon>Cystobacterineae</taxon>
        <taxon>Myxococcaceae</taxon>
        <taxon>Myxococcus</taxon>
    </lineage>
</organism>
<dbReference type="InterPro" id="IPR027417">
    <property type="entry name" value="P-loop_NTPase"/>
</dbReference>
<protein>
    <recommendedName>
        <fullName evidence="3">Helicase C-terminal domain-containing protein</fullName>
    </recommendedName>
</protein>
<dbReference type="CDD" id="cd18793">
    <property type="entry name" value="SF2_C_SNF"/>
    <property type="match status" value="1"/>
</dbReference>
<proteinExistence type="predicted"/>
<dbReference type="AlphaFoldDB" id="A0AAE6FVQ2"/>
<dbReference type="SMART" id="SM00490">
    <property type="entry name" value="HELICc"/>
    <property type="match status" value="1"/>
</dbReference>